<gene>
    <name evidence="1" type="ordered locus">Cyan7822_1078</name>
</gene>
<dbReference type="HOGENOM" id="CLU_1281428_0_0_3"/>
<dbReference type="eggNOG" id="COG5635">
    <property type="taxonomic scope" value="Bacteria"/>
</dbReference>
<name>E0UEV6_GLOV7</name>
<dbReference type="AlphaFoldDB" id="E0UEV6"/>
<accession>E0UEV6</accession>
<protein>
    <submittedName>
        <fullName evidence="1">Uncharacterized protein</fullName>
    </submittedName>
</protein>
<dbReference type="KEGG" id="cyj:Cyan7822_1078"/>
<dbReference type="RefSeq" id="WP_013321193.1">
    <property type="nucleotide sequence ID" value="NC_014501.1"/>
</dbReference>
<keyword evidence="2" id="KW-1185">Reference proteome</keyword>
<dbReference type="Proteomes" id="UP000008206">
    <property type="component" value="Chromosome"/>
</dbReference>
<evidence type="ECO:0000313" key="1">
    <source>
        <dbReference type="EMBL" id="ADN13086.1"/>
    </source>
</evidence>
<evidence type="ECO:0000313" key="2">
    <source>
        <dbReference type="Proteomes" id="UP000008206"/>
    </source>
</evidence>
<dbReference type="STRING" id="497965.Cyan7822_1078"/>
<proteinExistence type="predicted"/>
<sequence length="215" mass="25601">MTWENFLRQQAKEKGLSADLEDTLLEAIPSASKAPQAQKKIAISLNIWLRENNYQPEQFIDLVASKVVDNFMYLVCLIDALVKTEYKNFDLNELPPNLEQYYDLHWRRMGMTEPENRFKVMVIYTIKEIGTPIPKEAIADILETDLEAVEAVLNNWFQYFKLENVEGELCYNFYHLTFRKYIELREELDSDKPMFREVNQKIFRFLKQYKYRGEG</sequence>
<dbReference type="OrthoDB" id="443465at2"/>
<dbReference type="EMBL" id="CP002198">
    <property type="protein sequence ID" value="ADN13086.1"/>
    <property type="molecule type" value="Genomic_DNA"/>
</dbReference>
<reference evidence="2" key="1">
    <citation type="journal article" date="2011" name="MBio">
        <title>Novel metabolic attributes of the genus Cyanothece, comprising a group of unicellular nitrogen-fixing Cyanobacteria.</title>
        <authorList>
            <person name="Bandyopadhyay A."/>
            <person name="Elvitigala T."/>
            <person name="Welsh E."/>
            <person name="Stockel J."/>
            <person name="Liberton M."/>
            <person name="Min H."/>
            <person name="Sherman L.A."/>
            <person name="Pakrasi H.B."/>
        </authorList>
    </citation>
    <scope>NUCLEOTIDE SEQUENCE [LARGE SCALE GENOMIC DNA]</scope>
    <source>
        <strain evidence="2">PCC 7822</strain>
    </source>
</reference>
<organism evidence="1 2">
    <name type="scientific">Gloeothece verrucosa (strain PCC 7822)</name>
    <name type="common">Cyanothece sp. (strain PCC 7822)</name>
    <dbReference type="NCBI Taxonomy" id="497965"/>
    <lineage>
        <taxon>Bacteria</taxon>
        <taxon>Bacillati</taxon>
        <taxon>Cyanobacteriota</taxon>
        <taxon>Cyanophyceae</taxon>
        <taxon>Oscillatoriophycideae</taxon>
        <taxon>Chroococcales</taxon>
        <taxon>Aphanothecaceae</taxon>
        <taxon>Gloeothece</taxon>
        <taxon>Gloeothece verrucosa</taxon>
    </lineage>
</organism>